<name>A0A2R4MDA0_9HYPH</name>
<dbReference type="AlphaFoldDB" id="A0A2R4MDA0"/>
<dbReference type="Gene3D" id="1.10.3990.20">
    <property type="entry name" value="protein bp1543"/>
    <property type="match status" value="1"/>
</dbReference>
<accession>A0A2R4MDA0</accession>
<dbReference type="InterPro" id="IPR038268">
    <property type="entry name" value="RHH_sf"/>
</dbReference>
<dbReference type="Pfam" id="PF13467">
    <property type="entry name" value="RHH_4"/>
    <property type="match status" value="1"/>
</dbReference>
<dbReference type="STRING" id="1122213.GCA_000423365_01344"/>
<evidence type="ECO:0000313" key="2">
    <source>
        <dbReference type="EMBL" id="AVX03980.1"/>
    </source>
</evidence>
<protein>
    <recommendedName>
        <fullName evidence="1">Ribbon-helix-helix domain-containing protein</fullName>
    </recommendedName>
</protein>
<dbReference type="Proteomes" id="UP000258927">
    <property type="component" value="Chromosome"/>
</dbReference>
<proteinExistence type="predicted"/>
<evidence type="ECO:0000313" key="3">
    <source>
        <dbReference type="Proteomes" id="UP000258927"/>
    </source>
</evidence>
<dbReference type="InterPro" id="IPR027373">
    <property type="entry name" value="RHH_dom"/>
</dbReference>
<dbReference type="RefSeq" id="WP_117395425.1">
    <property type="nucleotide sequence ID" value="NZ_CP021330.1"/>
</dbReference>
<keyword evidence="3" id="KW-1185">Reference proteome</keyword>
<dbReference type="EMBL" id="CP021330">
    <property type="protein sequence ID" value="AVX03980.1"/>
    <property type="molecule type" value="Genomic_DNA"/>
</dbReference>
<feature type="domain" description="Ribbon-helix-helix" evidence="1">
    <location>
        <begin position="2"/>
        <end position="64"/>
    </location>
</feature>
<dbReference type="KEGG" id="mmyr:MXMO3_01450"/>
<gene>
    <name evidence="2" type="ORF">MXMO3_01450</name>
</gene>
<organism evidence="2 3">
    <name type="scientific">Maritalea myrionectae</name>
    <dbReference type="NCBI Taxonomy" id="454601"/>
    <lineage>
        <taxon>Bacteria</taxon>
        <taxon>Pseudomonadati</taxon>
        <taxon>Pseudomonadota</taxon>
        <taxon>Alphaproteobacteria</taxon>
        <taxon>Hyphomicrobiales</taxon>
        <taxon>Devosiaceae</taxon>
        <taxon>Maritalea</taxon>
    </lineage>
</organism>
<evidence type="ECO:0000259" key="1">
    <source>
        <dbReference type="Pfam" id="PF13467"/>
    </source>
</evidence>
<sequence length="76" mass="8516">MKKRSITIAGHRTSVALEPEFWTLIEKMAKEQNLSLADFIASIDQSRVETNLASALRLSVLDWLQQKQTGPDSSDV</sequence>
<reference evidence="2 3" key="1">
    <citation type="submission" date="2017-05" db="EMBL/GenBank/DDBJ databases">
        <title>Genome Analysis of Maritalea myrionectae HL2708#5.</title>
        <authorList>
            <consortium name="Cotde Inc.-PKNU"/>
            <person name="Jang D."/>
            <person name="Oh H.-M."/>
        </authorList>
    </citation>
    <scope>NUCLEOTIDE SEQUENCE [LARGE SCALE GENOMIC DNA]</scope>
    <source>
        <strain evidence="2 3">HL2708#5</strain>
    </source>
</reference>